<dbReference type="InterPro" id="IPR046335">
    <property type="entry name" value="LacI/GalR-like_sensor"/>
</dbReference>
<reference evidence="6" key="1">
    <citation type="submission" date="2018-05" db="EMBL/GenBank/DDBJ databases">
        <authorList>
            <person name="Li Y."/>
        </authorList>
    </citation>
    <scope>NUCLEOTIDE SEQUENCE [LARGE SCALE GENOMIC DNA]</scope>
    <source>
        <strain evidence="6">sk1b4</strain>
    </source>
</reference>
<accession>A0A2V1K4V7</accession>
<dbReference type="Gene3D" id="3.40.50.2300">
    <property type="match status" value="2"/>
</dbReference>
<dbReference type="SUPFAM" id="SSF47413">
    <property type="entry name" value="lambda repressor-like DNA-binding domains"/>
    <property type="match status" value="1"/>
</dbReference>
<dbReference type="Pfam" id="PF00356">
    <property type="entry name" value="LacI"/>
    <property type="match status" value="1"/>
</dbReference>
<dbReference type="Proteomes" id="UP000245283">
    <property type="component" value="Unassembled WGS sequence"/>
</dbReference>
<evidence type="ECO:0000313" key="6">
    <source>
        <dbReference type="Proteomes" id="UP000245283"/>
    </source>
</evidence>
<keyword evidence="6" id="KW-1185">Reference proteome</keyword>
<dbReference type="GO" id="GO:0000976">
    <property type="term" value="F:transcription cis-regulatory region binding"/>
    <property type="evidence" value="ECO:0007669"/>
    <property type="project" value="TreeGrafter"/>
</dbReference>
<dbReference type="CDD" id="cd06267">
    <property type="entry name" value="PBP1_LacI_sugar_binding-like"/>
    <property type="match status" value="1"/>
</dbReference>
<dbReference type="PRINTS" id="PR00036">
    <property type="entry name" value="HTHLACI"/>
</dbReference>
<dbReference type="SMART" id="SM00354">
    <property type="entry name" value="HTH_LACI"/>
    <property type="match status" value="1"/>
</dbReference>
<dbReference type="EMBL" id="QETB01000004">
    <property type="protein sequence ID" value="PWF26120.1"/>
    <property type="molecule type" value="Genomic_DNA"/>
</dbReference>
<evidence type="ECO:0000256" key="2">
    <source>
        <dbReference type="ARBA" id="ARBA00023125"/>
    </source>
</evidence>
<dbReference type="PROSITE" id="PS50932">
    <property type="entry name" value="HTH_LACI_2"/>
    <property type="match status" value="1"/>
</dbReference>
<proteinExistence type="predicted"/>
<keyword evidence="2" id="KW-0238">DNA-binding</keyword>
<evidence type="ECO:0000256" key="3">
    <source>
        <dbReference type="ARBA" id="ARBA00023163"/>
    </source>
</evidence>
<dbReference type="AlphaFoldDB" id="A0A2V1K4V7"/>
<dbReference type="InterPro" id="IPR010982">
    <property type="entry name" value="Lambda_DNA-bd_dom_sf"/>
</dbReference>
<dbReference type="GO" id="GO:0003700">
    <property type="term" value="F:DNA-binding transcription factor activity"/>
    <property type="evidence" value="ECO:0007669"/>
    <property type="project" value="TreeGrafter"/>
</dbReference>
<dbReference type="InterPro" id="IPR028082">
    <property type="entry name" value="Peripla_BP_I"/>
</dbReference>
<comment type="caution">
    <text evidence="5">The sequence shown here is derived from an EMBL/GenBank/DDBJ whole genome shotgun (WGS) entry which is preliminary data.</text>
</comment>
<dbReference type="PANTHER" id="PTHR30146">
    <property type="entry name" value="LACI-RELATED TRANSCRIPTIONAL REPRESSOR"/>
    <property type="match status" value="1"/>
</dbReference>
<evidence type="ECO:0000259" key="4">
    <source>
        <dbReference type="PROSITE" id="PS50932"/>
    </source>
</evidence>
<gene>
    <name evidence="5" type="ORF">DD236_08540</name>
</gene>
<feature type="domain" description="HTH lacI-type" evidence="4">
    <location>
        <begin position="10"/>
        <end position="64"/>
    </location>
</feature>
<dbReference type="PROSITE" id="PS00356">
    <property type="entry name" value="HTH_LACI_1"/>
    <property type="match status" value="1"/>
</dbReference>
<sequence length="346" mass="37072">MDNQLSVGRPTILDVARVAGVSHATVSRYLNKRAYVSEQAATAIDQAIREVNYVPSRTARSLVNRQTRAVAFVVRESPTLFFTDPNLSKMAIGANAALSAQNYQMLFMIIDSEQSAARITELIGGGFVDGVILVAMSLNDPAAQAIANTPTPAVTASVPLPDSLVPHVDTDNAGGIETLTRLLHESGFHTIAHLGGPEHEPAAILRHAGYKKALGPAYDPALVDFANQWELEAGRASMRRLLAAGPEIDAVIASSDLLATGALDVLAEQGRRVPEDVSVSGFDDSDWALRAHPPLTTVHQDSYRIGEELAEVVLRQIDGEDLQGFGRIIPNEVVWRESSGPRSDAS</sequence>
<dbReference type="InterPro" id="IPR000843">
    <property type="entry name" value="HTH_LacI"/>
</dbReference>
<keyword evidence="1" id="KW-0805">Transcription regulation</keyword>
<protein>
    <submittedName>
        <fullName evidence="5">LacI family transcriptional regulator</fullName>
    </submittedName>
</protein>
<keyword evidence="3" id="KW-0804">Transcription</keyword>
<dbReference type="RefSeq" id="WP_109093947.1">
    <property type="nucleotide sequence ID" value="NZ_JBQDFL010000084.1"/>
</dbReference>
<dbReference type="Gene3D" id="1.10.260.40">
    <property type="entry name" value="lambda repressor-like DNA-binding domains"/>
    <property type="match status" value="1"/>
</dbReference>
<evidence type="ECO:0000256" key="1">
    <source>
        <dbReference type="ARBA" id="ARBA00023015"/>
    </source>
</evidence>
<dbReference type="SUPFAM" id="SSF53822">
    <property type="entry name" value="Periplasmic binding protein-like I"/>
    <property type="match status" value="1"/>
</dbReference>
<name>A0A2V1K4V7_9ACTO</name>
<organism evidence="5 6">
    <name type="scientific">Ancrocorticia populi</name>
    <dbReference type="NCBI Taxonomy" id="2175228"/>
    <lineage>
        <taxon>Bacteria</taxon>
        <taxon>Bacillati</taxon>
        <taxon>Actinomycetota</taxon>
        <taxon>Actinomycetes</taxon>
        <taxon>Actinomycetales</taxon>
        <taxon>Actinomycetaceae</taxon>
        <taxon>Ancrocorticia</taxon>
    </lineage>
</organism>
<evidence type="ECO:0000313" key="5">
    <source>
        <dbReference type="EMBL" id="PWF26120.1"/>
    </source>
</evidence>
<dbReference type="OrthoDB" id="4268837at2"/>
<dbReference type="PANTHER" id="PTHR30146:SF109">
    <property type="entry name" value="HTH-TYPE TRANSCRIPTIONAL REGULATOR GALS"/>
    <property type="match status" value="1"/>
</dbReference>
<dbReference type="Pfam" id="PF13377">
    <property type="entry name" value="Peripla_BP_3"/>
    <property type="match status" value="1"/>
</dbReference>
<dbReference type="CDD" id="cd01392">
    <property type="entry name" value="HTH_LacI"/>
    <property type="match status" value="1"/>
</dbReference>